<evidence type="ECO:0000256" key="2">
    <source>
        <dbReference type="PIRSR" id="PIRSR605511-1"/>
    </source>
</evidence>
<dbReference type="InterPro" id="IPR005511">
    <property type="entry name" value="SMP-30"/>
</dbReference>
<feature type="binding site" evidence="3">
    <location>
        <position position="148"/>
    </location>
    <ligand>
        <name>a divalent metal cation</name>
        <dbReference type="ChEBI" id="CHEBI:60240"/>
    </ligand>
</feature>
<evidence type="ECO:0000313" key="6">
    <source>
        <dbReference type="Proteomes" id="UP000181980"/>
    </source>
</evidence>
<keyword evidence="3" id="KW-0479">Metal-binding</keyword>
<feature type="binding site" evidence="3">
    <location>
        <position position="103"/>
    </location>
    <ligand>
        <name>substrate</name>
    </ligand>
</feature>
<dbReference type="EMBL" id="FNUC01000003">
    <property type="protein sequence ID" value="SEE56783.1"/>
    <property type="molecule type" value="Genomic_DNA"/>
</dbReference>
<proteinExistence type="inferred from homology"/>
<name>A0A1H5JW30_9ACTN</name>
<feature type="domain" description="SMP-30/Gluconolactonase/LRE-like region" evidence="4">
    <location>
        <begin position="17"/>
        <end position="256"/>
    </location>
</feature>
<dbReference type="Gene3D" id="2.120.10.30">
    <property type="entry name" value="TolB, C-terminal domain"/>
    <property type="match status" value="1"/>
</dbReference>
<dbReference type="Proteomes" id="UP000181980">
    <property type="component" value="Unassembled WGS sequence"/>
</dbReference>
<accession>A0A1H5JW30</accession>
<gene>
    <name evidence="5" type="ORF">SAMN04488561_1772</name>
</gene>
<dbReference type="GO" id="GO:0004341">
    <property type="term" value="F:gluconolactonase activity"/>
    <property type="evidence" value="ECO:0007669"/>
    <property type="project" value="TreeGrafter"/>
</dbReference>
<feature type="active site" description="Proton donor/acceptor" evidence="2">
    <location>
        <position position="198"/>
    </location>
</feature>
<dbReference type="Pfam" id="PF08450">
    <property type="entry name" value="SGL"/>
    <property type="match status" value="1"/>
</dbReference>
<dbReference type="STRING" id="561176.SAMN04488561_1772"/>
<evidence type="ECO:0000256" key="1">
    <source>
        <dbReference type="ARBA" id="ARBA00008853"/>
    </source>
</evidence>
<feature type="binding site" evidence="3">
    <location>
        <position position="121"/>
    </location>
    <ligand>
        <name>substrate</name>
    </ligand>
</feature>
<organism evidence="5 6">
    <name type="scientific">Jiangella alba</name>
    <dbReference type="NCBI Taxonomy" id="561176"/>
    <lineage>
        <taxon>Bacteria</taxon>
        <taxon>Bacillati</taxon>
        <taxon>Actinomycetota</taxon>
        <taxon>Actinomycetes</taxon>
        <taxon>Jiangellales</taxon>
        <taxon>Jiangellaceae</taxon>
        <taxon>Jiangella</taxon>
    </lineage>
</organism>
<reference evidence="6" key="1">
    <citation type="submission" date="2016-10" db="EMBL/GenBank/DDBJ databases">
        <authorList>
            <person name="Varghese N."/>
            <person name="Submissions S."/>
        </authorList>
    </citation>
    <scope>NUCLEOTIDE SEQUENCE [LARGE SCALE GENOMIC DNA]</scope>
    <source>
        <strain evidence="6">DSM 45237</strain>
    </source>
</reference>
<evidence type="ECO:0000259" key="4">
    <source>
        <dbReference type="Pfam" id="PF08450"/>
    </source>
</evidence>
<dbReference type="PANTHER" id="PTHR10907">
    <property type="entry name" value="REGUCALCIN"/>
    <property type="match status" value="1"/>
</dbReference>
<feature type="binding site" evidence="3">
    <location>
        <position position="19"/>
    </location>
    <ligand>
        <name>a divalent metal cation</name>
        <dbReference type="ChEBI" id="CHEBI:60240"/>
    </ligand>
</feature>
<dbReference type="InterPro" id="IPR011042">
    <property type="entry name" value="6-blade_b-propeller_TolB-like"/>
</dbReference>
<sequence length="306" mass="33236">MVNTIQPRLLVHCRADVGEGPVYDISTDSLYWVDIPAGHLWRWDRASRDVAYRQIGEPLGSMALIEGGGYLLASRRGLLVLPGWNDLPVLWQQVEPDRATQFNDGKCDPGGRFVAGTAAHDPRFTGTLYRVDADGSTAALADGIGMSNGLDWSPDGRWFYHADTIAQTVNRYRWDAVAGIPSEPEPFIEIPASDGLPDGLTVDSEGCLWLAVWGAGEVRRYTPDGRPLGAVSVPTPNVSSCAFGGPHGNELYITTAAQAAPSYGRQGRLAGDVFVVTTPVKGQPTRSFPRHGIPQRLLEPRPYELD</sequence>
<dbReference type="GO" id="GO:0019853">
    <property type="term" value="P:L-ascorbic acid biosynthetic process"/>
    <property type="evidence" value="ECO:0007669"/>
    <property type="project" value="TreeGrafter"/>
</dbReference>
<keyword evidence="3" id="KW-0862">Zinc</keyword>
<dbReference type="RefSeq" id="WP_069110881.1">
    <property type="nucleotide sequence ID" value="NZ_FNUC01000003.1"/>
</dbReference>
<dbReference type="PANTHER" id="PTHR10907:SF47">
    <property type="entry name" value="REGUCALCIN"/>
    <property type="match status" value="1"/>
</dbReference>
<protein>
    <submittedName>
        <fullName evidence="5">Sugar lactone lactonase YvrE</fullName>
    </submittedName>
</protein>
<comment type="similarity">
    <text evidence="1">Belongs to the SMP-30/CGR1 family.</text>
</comment>
<evidence type="ECO:0000313" key="5">
    <source>
        <dbReference type="EMBL" id="SEE56783.1"/>
    </source>
</evidence>
<dbReference type="GO" id="GO:0005509">
    <property type="term" value="F:calcium ion binding"/>
    <property type="evidence" value="ECO:0007669"/>
    <property type="project" value="TreeGrafter"/>
</dbReference>
<dbReference type="AlphaFoldDB" id="A0A1H5JW30"/>
<dbReference type="SUPFAM" id="SSF63829">
    <property type="entry name" value="Calcium-dependent phosphotriesterase"/>
    <property type="match status" value="1"/>
</dbReference>
<feature type="binding site" evidence="3">
    <location>
        <position position="198"/>
    </location>
    <ligand>
        <name>a divalent metal cation</name>
        <dbReference type="ChEBI" id="CHEBI:60240"/>
    </ligand>
</feature>
<keyword evidence="6" id="KW-1185">Reference proteome</keyword>
<dbReference type="PRINTS" id="PR01790">
    <property type="entry name" value="SMP30FAMILY"/>
</dbReference>
<dbReference type="OrthoDB" id="2633250at2"/>
<dbReference type="InterPro" id="IPR013658">
    <property type="entry name" value="SGL"/>
</dbReference>
<comment type="cofactor">
    <cofactor evidence="3">
        <name>Zn(2+)</name>
        <dbReference type="ChEBI" id="CHEBI:29105"/>
    </cofactor>
    <text evidence="3">Binds 1 divalent metal cation per subunit.</text>
</comment>
<evidence type="ECO:0000256" key="3">
    <source>
        <dbReference type="PIRSR" id="PIRSR605511-2"/>
    </source>
</evidence>